<reference evidence="2" key="1">
    <citation type="submission" date="2023-07" db="EMBL/GenBank/DDBJ databases">
        <title>Molecular identification of indigenous halophilic bacteria isolated from red sea cost, biodegradation of synthetic dyes and assessment of degraded metabolite toxicity.</title>
        <authorList>
            <person name="Chaieb K."/>
            <person name="Altayb H.N."/>
        </authorList>
    </citation>
    <scope>NUCLEOTIDE SEQUENCE [LARGE SCALE GENOMIC DNA]</scope>
    <source>
        <strain evidence="2">K20</strain>
    </source>
</reference>
<dbReference type="Pfam" id="PF11743">
    <property type="entry name" value="DUF3301"/>
    <property type="match status" value="1"/>
</dbReference>
<dbReference type="RefSeq" id="WP_068714387.1">
    <property type="nucleotide sequence ID" value="NZ_AP014635.1"/>
</dbReference>
<accession>A0ABS7YJ40</accession>
<gene>
    <name evidence="1" type="ORF">LDJ79_00125</name>
</gene>
<evidence type="ECO:0000313" key="1">
    <source>
        <dbReference type="EMBL" id="MCA2014494.1"/>
    </source>
</evidence>
<comment type="caution">
    <text evidence="1">The sequence shown here is derived from an EMBL/GenBank/DDBJ whole genome shotgun (WGS) entry which is preliminary data.</text>
</comment>
<dbReference type="EMBL" id="JAIWIU010000001">
    <property type="protein sequence ID" value="MCA2014494.1"/>
    <property type="molecule type" value="Genomic_DNA"/>
</dbReference>
<proteinExistence type="predicted"/>
<name>A0ABS7YJ40_9VIBR</name>
<dbReference type="InterPro" id="IPR021732">
    <property type="entry name" value="DUF3301"/>
</dbReference>
<organism evidence="1 2">
    <name type="scientific">Vibrio tritonius</name>
    <dbReference type="NCBI Taxonomy" id="1435069"/>
    <lineage>
        <taxon>Bacteria</taxon>
        <taxon>Pseudomonadati</taxon>
        <taxon>Pseudomonadota</taxon>
        <taxon>Gammaproteobacteria</taxon>
        <taxon>Vibrionales</taxon>
        <taxon>Vibrionaceae</taxon>
        <taxon>Vibrio</taxon>
    </lineage>
</organism>
<keyword evidence="2" id="KW-1185">Reference proteome</keyword>
<evidence type="ECO:0000313" key="2">
    <source>
        <dbReference type="Proteomes" id="UP001199044"/>
    </source>
</evidence>
<dbReference type="Proteomes" id="UP001199044">
    <property type="component" value="Unassembled WGS sequence"/>
</dbReference>
<protein>
    <submittedName>
        <fullName evidence="1">DUF3301 domain-containing protein</fullName>
    </submittedName>
</protein>
<sequence>MEHLLNLLLVCLVCFAFWQQRRQSEIAKMVIQRQCNQLQLQLVSVAFGRHHLKTPQGTWRWHTVYWFEFSSLGDDCYQGQLTMYGFKAGKFHLPPHHLPQL</sequence>